<sequence>MHSERFQRADVTLSNWRNRPWSKWSFQNVSELVPSAPIASARREETPKRPLGSFAEIAIEGEAGETLPLPRFLEQSHSDALVIMRGGDIIAEWCADHCDPARPHIIFSISKSVTALLAGILESRRLLSFGDPVVKYIPDAEGSAYGDLLIQDLFNMTVAVDFEELYLDKTSDYDRYRRAMLWNPENPDDPTLTLRELLSSLPRAGHPHGARHAYRSPNADMAGLVVEAAAGERFADFLSKEIWKPMGAFTDAFITVDRAGNPRSSGGLSMTARDLARLGELVRLGGGSIVPAPFVDRLWAGGDRDVWASGEQGSLFPGGSYHNYWYDTGTGALAGVGIHGQDLWIDRGSETVIVRQSSEPLPVNDDLDQLVIAMLKSVSAHIP</sequence>
<dbReference type="InterPro" id="IPR012338">
    <property type="entry name" value="Beta-lactam/transpept-like"/>
</dbReference>
<proteinExistence type="predicted"/>
<gene>
    <name evidence="2" type="ORF">K1W69_03810</name>
</gene>
<dbReference type="Pfam" id="PF00144">
    <property type="entry name" value="Beta-lactamase"/>
    <property type="match status" value="1"/>
</dbReference>
<dbReference type="RefSeq" id="WP_220227000.1">
    <property type="nucleotide sequence ID" value="NZ_JAICBX010000001.1"/>
</dbReference>
<dbReference type="Gene3D" id="3.40.710.10">
    <property type="entry name" value="DD-peptidase/beta-lactamase superfamily"/>
    <property type="match status" value="1"/>
</dbReference>
<feature type="domain" description="Beta-lactamase-related" evidence="1">
    <location>
        <begin position="77"/>
        <end position="362"/>
    </location>
</feature>
<dbReference type="PANTHER" id="PTHR43283">
    <property type="entry name" value="BETA-LACTAMASE-RELATED"/>
    <property type="match status" value="1"/>
</dbReference>
<name>A0AAE2ZGR6_9HYPH</name>
<dbReference type="AlphaFoldDB" id="A0AAE2ZGR6"/>
<dbReference type="Proteomes" id="UP001196509">
    <property type="component" value="Unassembled WGS sequence"/>
</dbReference>
<organism evidence="2 3">
    <name type="scientific">Flavimaribacter sediminis</name>
    <dbReference type="NCBI Taxonomy" id="2865987"/>
    <lineage>
        <taxon>Bacteria</taxon>
        <taxon>Pseudomonadati</taxon>
        <taxon>Pseudomonadota</taxon>
        <taxon>Alphaproteobacteria</taxon>
        <taxon>Hyphomicrobiales</taxon>
        <taxon>Rhizobiaceae</taxon>
        <taxon>Flavimaribacter</taxon>
    </lineage>
</organism>
<dbReference type="PANTHER" id="PTHR43283:SF7">
    <property type="entry name" value="BETA-LACTAMASE-RELATED DOMAIN-CONTAINING PROTEIN"/>
    <property type="match status" value="1"/>
</dbReference>
<reference evidence="2" key="1">
    <citation type="submission" date="2021-08" db="EMBL/GenBank/DDBJ databases">
        <title>Hoeflea bacterium WL0058 sp. nov., isolated from the sediment.</title>
        <authorList>
            <person name="Wang L."/>
            <person name="Zhang D."/>
        </authorList>
    </citation>
    <scope>NUCLEOTIDE SEQUENCE</scope>
    <source>
        <strain evidence="2">WL0058</strain>
    </source>
</reference>
<keyword evidence="3" id="KW-1185">Reference proteome</keyword>
<protein>
    <submittedName>
        <fullName evidence="2">Beta-lactamase family protein</fullName>
    </submittedName>
</protein>
<evidence type="ECO:0000259" key="1">
    <source>
        <dbReference type="Pfam" id="PF00144"/>
    </source>
</evidence>
<accession>A0AAE2ZGR6</accession>
<dbReference type="InterPro" id="IPR050789">
    <property type="entry name" value="Diverse_Enzym_Activities"/>
</dbReference>
<comment type="caution">
    <text evidence="2">The sequence shown here is derived from an EMBL/GenBank/DDBJ whole genome shotgun (WGS) entry which is preliminary data.</text>
</comment>
<dbReference type="SUPFAM" id="SSF56601">
    <property type="entry name" value="beta-lactamase/transpeptidase-like"/>
    <property type="match status" value="1"/>
</dbReference>
<dbReference type="InterPro" id="IPR001466">
    <property type="entry name" value="Beta-lactam-related"/>
</dbReference>
<evidence type="ECO:0000313" key="3">
    <source>
        <dbReference type="Proteomes" id="UP001196509"/>
    </source>
</evidence>
<evidence type="ECO:0000313" key="2">
    <source>
        <dbReference type="EMBL" id="MBW8636304.1"/>
    </source>
</evidence>
<dbReference type="EMBL" id="JAICBX010000001">
    <property type="protein sequence ID" value="MBW8636304.1"/>
    <property type="molecule type" value="Genomic_DNA"/>
</dbReference>